<sequence length="721" mass="81462">MGLVHIWTLRFNIIIMTMRRLFRLYLLVGVTCLLGEDKLCLGSSIIEGKKLPNLPLKYQSKLTVTFPIKSVTISVTDAASLLDNIGALEYTYAGFTYKKILNYGIEETLTLNMDTGDCTASVLNNTFTGIELGDHIVALPLFELLAKVRNASAYTGVSSVKGIKVDGWLSNIELMSDGEIQRFDVSLFYTHESWDVGLKNSVQLPVRITLTNHSDTASSNTSNAEQIYDITHYEEDITEAEKRELFQTPSRVVCKHRKNTMELPPIPQFFSYRSEVVIPHMKVIGYVSRWYDYTRNLVYQNYKPTPVGIIPYGYNPLKNIDDFNTGLSYTIDPQLGNCTVAQIYRFGYDAMPVGNQILTRIKTPGEFLFLNEEGGTYTYIGKRLIRGVDCDVWISERNDWPRPGQQFNTTFEWAFTERGWNISSGNIYQEQTPMMMQIFFGPFQTIYNYLEFNKEQPSIWDYDITICYDYTKKTRVRLIMTGDKVSLVEGDDIRFKNTVLETVVNSTGVSPIRVTDVQIETSAYSIYVAMTLLEKAHMPGNVANPEKEEPLDVVVDKLSQLIMEGEFKVTVPINIPPYDMVTLYAYPLPVTVCNVTLPTNATTTPQTIQPVNQNVSPGVCVAIAIASAIIGALLPILIHAAFKYFKCRQANDQFHHVRFNSDSDSVKADHGTFGRPIKRGPERGSLSDMPLSQSYQRPHQQSLDSMDSRTDPAQIGVNMNK</sequence>
<dbReference type="InterPro" id="IPR058831">
    <property type="entry name" value="LolA-like_dom_2nd"/>
</dbReference>
<comment type="caution">
    <text evidence="5">The sequence shown here is derived from an EMBL/GenBank/DDBJ whole genome shotgun (WGS) entry which is preliminary data.</text>
</comment>
<name>A0A8J1Y7V4_OWEFU</name>
<dbReference type="InterPro" id="IPR058265">
    <property type="entry name" value="DUF7959"/>
</dbReference>
<feature type="region of interest" description="Disordered" evidence="1">
    <location>
        <begin position="662"/>
        <end position="721"/>
    </location>
</feature>
<feature type="compositionally biased region" description="Polar residues" evidence="1">
    <location>
        <begin position="690"/>
        <end position="705"/>
    </location>
</feature>
<feature type="domain" description="LolA-like" evidence="3">
    <location>
        <begin position="93"/>
        <end position="236"/>
    </location>
</feature>
<evidence type="ECO:0000313" key="5">
    <source>
        <dbReference type="EMBL" id="CAH1779909.1"/>
    </source>
</evidence>
<evidence type="ECO:0000259" key="3">
    <source>
        <dbReference type="Pfam" id="PF25898"/>
    </source>
</evidence>
<feature type="domain" description="LolA-like" evidence="3">
    <location>
        <begin position="249"/>
        <end position="468"/>
    </location>
</feature>
<evidence type="ECO:0000256" key="2">
    <source>
        <dbReference type="SAM" id="Phobius"/>
    </source>
</evidence>
<dbReference type="Pfam" id="PF25899">
    <property type="entry name" value="DUF7959"/>
    <property type="match status" value="1"/>
</dbReference>
<evidence type="ECO:0000256" key="1">
    <source>
        <dbReference type="SAM" id="MobiDB-lite"/>
    </source>
</evidence>
<keyword evidence="6" id="KW-1185">Reference proteome</keyword>
<dbReference type="Proteomes" id="UP000749559">
    <property type="component" value="Unassembled WGS sequence"/>
</dbReference>
<dbReference type="AlphaFoldDB" id="A0A8J1Y7V4"/>
<dbReference type="OrthoDB" id="5983572at2759"/>
<dbReference type="EMBL" id="CAIIXF020000003">
    <property type="protein sequence ID" value="CAH1779909.1"/>
    <property type="molecule type" value="Genomic_DNA"/>
</dbReference>
<dbReference type="PANTHER" id="PTHR36902:SF1">
    <property type="entry name" value="ENRICHED IN SURFACE-LABELED PROTEOME PROTEIN 9"/>
    <property type="match status" value="1"/>
</dbReference>
<protein>
    <submittedName>
        <fullName evidence="5">Uncharacterized protein</fullName>
    </submittedName>
</protein>
<keyword evidence="2" id="KW-0812">Transmembrane</keyword>
<feature type="domain" description="DUF7959" evidence="4">
    <location>
        <begin position="479"/>
        <end position="574"/>
    </location>
</feature>
<gene>
    <name evidence="5" type="ORF">OFUS_LOCUS6668</name>
</gene>
<accession>A0A8J1Y7V4</accession>
<organism evidence="5 6">
    <name type="scientific">Owenia fusiformis</name>
    <name type="common">Polychaete worm</name>
    <dbReference type="NCBI Taxonomy" id="6347"/>
    <lineage>
        <taxon>Eukaryota</taxon>
        <taxon>Metazoa</taxon>
        <taxon>Spiralia</taxon>
        <taxon>Lophotrochozoa</taxon>
        <taxon>Annelida</taxon>
        <taxon>Polychaeta</taxon>
        <taxon>Sedentaria</taxon>
        <taxon>Canalipalpata</taxon>
        <taxon>Sabellida</taxon>
        <taxon>Oweniida</taxon>
        <taxon>Oweniidae</taxon>
        <taxon>Owenia</taxon>
    </lineage>
</organism>
<feature type="transmembrane region" description="Helical" evidence="2">
    <location>
        <begin position="615"/>
        <end position="638"/>
    </location>
</feature>
<dbReference type="Pfam" id="PF25898">
    <property type="entry name" value="LolA_2nd_metazoa"/>
    <property type="match status" value="2"/>
</dbReference>
<feature type="compositionally biased region" description="Basic and acidic residues" evidence="1">
    <location>
        <begin position="662"/>
        <end position="672"/>
    </location>
</feature>
<evidence type="ECO:0000259" key="4">
    <source>
        <dbReference type="Pfam" id="PF25899"/>
    </source>
</evidence>
<proteinExistence type="predicted"/>
<reference evidence="5" key="1">
    <citation type="submission" date="2022-03" db="EMBL/GenBank/DDBJ databases">
        <authorList>
            <person name="Martin C."/>
        </authorList>
    </citation>
    <scope>NUCLEOTIDE SEQUENCE</scope>
</reference>
<keyword evidence="2" id="KW-1133">Transmembrane helix</keyword>
<dbReference type="PANTHER" id="PTHR36902">
    <property type="entry name" value="ENRICHED IN SURFACE-LABELED PROTEOME PROTEIN 9"/>
    <property type="match status" value="1"/>
</dbReference>
<keyword evidence="2" id="KW-0472">Membrane</keyword>
<evidence type="ECO:0000313" key="6">
    <source>
        <dbReference type="Proteomes" id="UP000749559"/>
    </source>
</evidence>